<evidence type="ECO:0000259" key="4">
    <source>
        <dbReference type="Pfam" id="PF21365"/>
    </source>
</evidence>
<dbReference type="InterPro" id="IPR013780">
    <property type="entry name" value="Glyco_hydro_b"/>
</dbReference>
<dbReference type="CDD" id="cd06594">
    <property type="entry name" value="GH31_glucosidase_YihQ"/>
    <property type="match status" value="1"/>
</dbReference>
<dbReference type="EMBL" id="MVBO01000001">
    <property type="protein sequence ID" value="OZJ06952.1"/>
    <property type="molecule type" value="Genomic_DNA"/>
</dbReference>
<dbReference type="InterPro" id="IPR048395">
    <property type="entry name" value="Glyco_hydro_31_C"/>
</dbReference>
<organism evidence="5 6">
    <name type="scientific">Bifiguratus adelaidae</name>
    <dbReference type="NCBI Taxonomy" id="1938954"/>
    <lineage>
        <taxon>Eukaryota</taxon>
        <taxon>Fungi</taxon>
        <taxon>Fungi incertae sedis</taxon>
        <taxon>Mucoromycota</taxon>
        <taxon>Mucoromycotina</taxon>
        <taxon>Endogonomycetes</taxon>
        <taxon>Endogonales</taxon>
        <taxon>Endogonales incertae sedis</taxon>
        <taxon>Bifiguratus</taxon>
    </lineage>
</organism>
<dbReference type="Gene3D" id="3.20.20.80">
    <property type="entry name" value="Glycosidases"/>
    <property type="match status" value="1"/>
</dbReference>
<evidence type="ECO:0008006" key="7">
    <source>
        <dbReference type="Google" id="ProtNLM"/>
    </source>
</evidence>
<dbReference type="InterPro" id="IPR017853">
    <property type="entry name" value="GH"/>
</dbReference>
<dbReference type="Proteomes" id="UP000242875">
    <property type="component" value="Unassembled WGS sequence"/>
</dbReference>
<dbReference type="SUPFAM" id="SSF51011">
    <property type="entry name" value="Glycosyl hydrolase domain"/>
    <property type="match status" value="1"/>
</dbReference>
<protein>
    <recommendedName>
        <fullName evidence="7">Alpha-glucosidase</fullName>
    </recommendedName>
</protein>
<sequence>MSFFVDWFSAPQAYLGVGRDAATKEYTLGQFKIAFDAHDQYLRVKNADERILWQSVRGHAFVQSSIGEDDITGEDGALQIHEHDMHTTYYQLVSSFTQRVSGEVVVEGKLAERADRPFILGYTLTLSTIEGCERHLGVKLEIRSLSSRPTEYRRAILIGASRAGEEFYGFGEQYSFSTLKGRRVPILVREQGVGRGDQPITTLLNTSRVFGTFAGGDYYTTYAPIPHYVTTDNKSFMLENTEYSVFDLRREDAALVRVNSRVLIGRILDGKNMLDLVSEFTLYSGRMRPLPEWIGQGAVAGMQGGEQQVKRILDRLNTFNTPLAAFWLQDWCGKRVQKVGNCEFKRLWWNWESDPVLYPHWNDFVLELKAQDIRVLSYVNTFLADVASKEQHQVNLWREAREKGYLVKAGQGSTVPLIISSGPNLQAGLLDLTNPEARSWFKELVKRQVYATGVAGYMADFGEYTPYASTKASFASGIPAEIYHNAYPQEWAKLHHEIVHELRLEKEAVVFHRSAFTKSPGYMNLMWAGDQNVTWDENDGIKSAVTGMLSGGFSGLAITHSDIGGYTTFANNIPGVNMVRSKELLMRWMELAAFTAVFRTHEGIMPEANAQFYTDDETLQHFAHCAKLFAALAPYRQSLMTEVAEKGWPLMRHPVFYYPEHETIQKLTYQQFFLGAHLLVVPVVNAGHNYVKVYLPYDSTKTWRHIWSGKDYEGSGTWHAVDAPMGKPGVFVAVPRKDNGLLDKLMVFAEQRDARSGQV</sequence>
<reference evidence="5 6" key="1">
    <citation type="journal article" date="2017" name="Mycologia">
        <title>Bifiguratus adelaidae, gen. et sp. nov., a new member of Mucoromycotina in endophytic and soil-dwelling habitats.</title>
        <authorList>
            <person name="Torres-Cruz T.J."/>
            <person name="Billingsley Tobias T.L."/>
            <person name="Almatruk M."/>
            <person name="Hesse C."/>
            <person name="Kuske C.R."/>
            <person name="Desiro A."/>
            <person name="Benucci G.M."/>
            <person name="Bonito G."/>
            <person name="Stajich J.E."/>
            <person name="Dunlap C."/>
            <person name="Arnold A.E."/>
            <person name="Porras-Alfaro A."/>
        </authorList>
    </citation>
    <scope>NUCLEOTIDE SEQUENCE [LARGE SCALE GENOMIC DNA]</scope>
    <source>
        <strain evidence="5 6">AZ0501</strain>
    </source>
</reference>
<dbReference type="InterPro" id="IPR052990">
    <property type="entry name" value="Sulfoquinovosidase_GH31"/>
</dbReference>
<evidence type="ECO:0000313" key="6">
    <source>
        <dbReference type="Proteomes" id="UP000242875"/>
    </source>
</evidence>
<comment type="similarity">
    <text evidence="1 2">Belongs to the glycosyl hydrolase 31 family.</text>
</comment>
<dbReference type="SUPFAM" id="SSF51445">
    <property type="entry name" value="(Trans)glycosidases"/>
    <property type="match status" value="1"/>
</dbReference>
<name>A0A261Y8M3_9FUNG</name>
<dbReference type="CDD" id="cd14752">
    <property type="entry name" value="GH31_N"/>
    <property type="match status" value="1"/>
</dbReference>
<dbReference type="InterPro" id="IPR044112">
    <property type="entry name" value="YihQ_TIM-like"/>
</dbReference>
<dbReference type="Pfam" id="PF01055">
    <property type="entry name" value="Glyco_hydro_31_2nd"/>
    <property type="match status" value="1"/>
</dbReference>
<feature type="domain" description="Glycosyl hydrolase family 31 C-terminal" evidence="4">
    <location>
        <begin position="647"/>
        <end position="732"/>
    </location>
</feature>
<dbReference type="GO" id="GO:0004553">
    <property type="term" value="F:hydrolase activity, hydrolyzing O-glycosyl compounds"/>
    <property type="evidence" value="ECO:0007669"/>
    <property type="project" value="InterPro"/>
</dbReference>
<dbReference type="Gene3D" id="2.60.40.1180">
    <property type="entry name" value="Golgi alpha-mannosidase II"/>
    <property type="match status" value="1"/>
</dbReference>
<keyword evidence="6" id="KW-1185">Reference proteome</keyword>
<evidence type="ECO:0000256" key="1">
    <source>
        <dbReference type="ARBA" id="ARBA00007806"/>
    </source>
</evidence>
<dbReference type="OrthoDB" id="10070917at2759"/>
<dbReference type="GO" id="GO:0030246">
    <property type="term" value="F:carbohydrate binding"/>
    <property type="evidence" value="ECO:0007669"/>
    <property type="project" value="InterPro"/>
</dbReference>
<comment type="caution">
    <text evidence="5">The sequence shown here is derived from an EMBL/GenBank/DDBJ whole genome shotgun (WGS) entry which is preliminary data.</text>
</comment>
<dbReference type="AlphaFoldDB" id="A0A261Y8M3"/>
<gene>
    <name evidence="5" type="ORF">BZG36_00133</name>
</gene>
<proteinExistence type="inferred from homology"/>
<keyword evidence="2" id="KW-0326">Glycosidase</keyword>
<dbReference type="PANTHER" id="PTHR46959">
    <property type="entry name" value="SULFOQUINOVOSIDASE"/>
    <property type="match status" value="1"/>
</dbReference>
<evidence type="ECO:0000259" key="3">
    <source>
        <dbReference type="Pfam" id="PF01055"/>
    </source>
</evidence>
<dbReference type="Gene3D" id="2.60.40.1760">
    <property type="entry name" value="glycosyl hydrolase (family 31)"/>
    <property type="match status" value="1"/>
</dbReference>
<dbReference type="InterPro" id="IPR000322">
    <property type="entry name" value="Glyco_hydro_31_TIM"/>
</dbReference>
<evidence type="ECO:0000256" key="2">
    <source>
        <dbReference type="RuleBase" id="RU361185"/>
    </source>
</evidence>
<keyword evidence="2" id="KW-0378">Hydrolase</keyword>
<dbReference type="Pfam" id="PF21365">
    <property type="entry name" value="Glyco_hydro_31_3rd"/>
    <property type="match status" value="1"/>
</dbReference>
<evidence type="ECO:0000313" key="5">
    <source>
        <dbReference type="EMBL" id="OZJ06952.1"/>
    </source>
</evidence>
<dbReference type="GO" id="GO:0005975">
    <property type="term" value="P:carbohydrate metabolic process"/>
    <property type="evidence" value="ECO:0007669"/>
    <property type="project" value="InterPro"/>
</dbReference>
<feature type="domain" description="Glycoside hydrolase family 31 TIM barrel" evidence="3">
    <location>
        <begin position="305"/>
        <end position="635"/>
    </location>
</feature>
<dbReference type="InterPro" id="IPR011013">
    <property type="entry name" value="Gal_mutarotase_sf_dom"/>
</dbReference>
<dbReference type="NCBIfam" id="NF007746">
    <property type="entry name" value="PRK10426.1"/>
    <property type="match status" value="1"/>
</dbReference>
<accession>A0A261Y8M3</accession>
<dbReference type="SUPFAM" id="SSF74650">
    <property type="entry name" value="Galactose mutarotase-like"/>
    <property type="match status" value="1"/>
</dbReference>
<dbReference type="PANTHER" id="PTHR46959:SF2">
    <property type="entry name" value="SULFOQUINOVOSIDASE"/>
    <property type="match status" value="1"/>
</dbReference>